<accession>A0A8J5SKJ9</accession>
<protein>
    <submittedName>
        <fullName evidence="1">Uncharacterized protein</fullName>
    </submittedName>
</protein>
<dbReference type="AlphaFoldDB" id="A0A8J5SKJ9"/>
<dbReference type="EMBL" id="JAAALK010000283">
    <property type="protein sequence ID" value="KAG8074623.1"/>
    <property type="molecule type" value="Genomic_DNA"/>
</dbReference>
<proteinExistence type="predicted"/>
<name>A0A8J5SKJ9_ZIZPA</name>
<reference evidence="1" key="1">
    <citation type="journal article" date="2021" name="bioRxiv">
        <title>Whole Genome Assembly and Annotation of Northern Wild Rice, Zizania palustris L., Supports a Whole Genome Duplication in the Zizania Genus.</title>
        <authorList>
            <person name="Haas M."/>
            <person name="Kono T."/>
            <person name="Macchietto M."/>
            <person name="Millas R."/>
            <person name="McGilp L."/>
            <person name="Shao M."/>
            <person name="Duquette J."/>
            <person name="Hirsch C.N."/>
            <person name="Kimball J."/>
        </authorList>
    </citation>
    <scope>NUCLEOTIDE SEQUENCE</scope>
    <source>
        <tissue evidence="1">Fresh leaf tissue</tissue>
    </source>
</reference>
<gene>
    <name evidence="1" type="ORF">GUJ93_ZPchr0006g42879</name>
</gene>
<keyword evidence="2" id="KW-1185">Reference proteome</keyword>
<organism evidence="1 2">
    <name type="scientific">Zizania palustris</name>
    <name type="common">Northern wild rice</name>
    <dbReference type="NCBI Taxonomy" id="103762"/>
    <lineage>
        <taxon>Eukaryota</taxon>
        <taxon>Viridiplantae</taxon>
        <taxon>Streptophyta</taxon>
        <taxon>Embryophyta</taxon>
        <taxon>Tracheophyta</taxon>
        <taxon>Spermatophyta</taxon>
        <taxon>Magnoliopsida</taxon>
        <taxon>Liliopsida</taxon>
        <taxon>Poales</taxon>
        <taxon>Poaceae</taxon>
        <taxon>BOP clade</taxon>
        <taxon>Oryzoideae</taxon>
        <taxon>Oryzeae</taxon>
        <taxon>Zizaniinae</taxon>
        <taxon>Zizania</taxon>
    </lineage>
</organism>
<evidence type="ECO:0000313" key="2">
    <source>
        <dbReference type="Proteomes" id="UP000729402"/>
    </source>
</evidence>
<reference evidence="1" key="2">
    <citation type="submission" date="2021-02" db="EMBL/GenBank/DDBJ databases">
        <authorList>
            <person name="Kimball J.A."/>
            <person name="Haas M.W."/>
            <person name="Macchietto M."/>
            <person name="Kono T."/>
            <person name="Duquette J."/>
            <person name="Shao M."/>
        </authorList>
    </citation>
    <scope>NUCLEOTIDE SEQUENCE</scope>
    <source>
        <tissue evidence="1">Fresh leaf tissue</tissue>
    </source>
</reference>
<dbReference type="Proteomes" id="UP000729402">
    <property type="component" value="Unassembled WGS sequence"/>
</dbReference>
<comment type="caution">
    <text evidence="1">The sequence shown here is derived from an EMBL/GenBank/DDBJ whole genome shotgun (WGS) entry which is preliminary data.</text>
</comment>
<evidence type="ECO:0000313" key="1">
    <source>
        <dbReference type="EMBL" id="KAG8074623.1"/>
    </source>
</evidence>
<sequence>MVGRPAGRGGYWVGEASNSCGQRLHDCTTAHSAHTSHNPSWLEHGLSCIYSGQICVDHYGGDLVQFLEHYKA</sequence>